<dbReference type="STRING" id="45634.SCRDD08_01806"/>
<evidence type="ECO:0000313" key="2">
    <source>
        <dbReference type="Proteomes" id="UP000070377"/>
    </source>
</evidence>
<dbReference type="RefSeq" id="WP_061423369.1">
    <property type="nucleotide sequence ID" value="NZ_KQ969063.1"/>
</dbReference>
<accession>A0A139MYM2</accession>
<evidence type="ECO:0000313" key="1">
    <source>
        <dbReference type="EMBL" id="KXT68601.1"/>
    </source>
</evidence>
<dbReference type="AlphaFoldDB" id="A0A139MYM2"/>
<evidence type="ECO:0008006" key="3">
    <source>
        <dbReference type="Google" id="ProtNLM"/>
    </source>
</evidence>
<dbReference type="PATRIC" id="fig|45634.12.peg.1885"/>
<dbReference type="Proteomes" id="UP000070377">
    <property type="component" value="Unassembled WGS sequence"/>
</dbReference>
<name>A0A139MYM2_STRCR</name>
<dbReference type="EMBL" id="LQRD01000069">
    <property type="protein sequence ID" value="KXT68601.1"/>
    <property type="molecule type" value="Genomic_DNA"/>
</dbReference>
<reference evidence="1 2" key="1">
    <citation type="submission" date="2016-01" db="EMBL/GenBank/DDBJ databases">
        <title>Highly variable Streptococcus oralis are common among viridans streptococci isolated from primates.</title>
        <authorList>
            <person name="Denapaite D."/>
            <person name="Rieger M."/>
            <person name="Koendgen S."/>
            <person name="Brueckner R."/>
            <person name="Ochigava I."/>
            <person name="Kappeler P."/>
            <person name="Maetz-Rensing K."/>
            <person name="Leendertz F."/>
            <person name="Hakenbeck R."/>
        </authorList>
    </citation>
    <scope>NUCLEOTIDE SEQUENCE [LARGE SCALE GENOMIC DNA]</scope>
    <source>
        <strain evidence="1 2">DD08</strain>
    </source>
</reference>
<organism evidence="1 2">
    <name type="scientific">Streptococcus cristatus</name>
    <dbReference type="NCBI Taxonomy" id="45634"/>
    <lineage>
        <taxon>Bacteria</taxon>
        <taxon>Bacillati</taxon>
        <taxon>Bacillota</taxon>
        <taxon>Bacilli</taxon>
        <taxon>Lactobacillales</taxon>
        <taxon>Streptococcaceae</taxon>
        <taxon>Streptococcus</taxon>
    </lineage>
</organism>
<protein>
    <recommendedName>
        <fullName evidence="3">PD-(D/E)XK endonuclease-like domain-containing protein</fullName>
    </recommendedName>
</protein>
<gene>
    <name evidence="1" type="ORF">SCRDD08_01806</name>
</gene>
<proteinExistence type="predicted"/>
<sequence length="251" mass="28469">MVSVTQRIKEINQPRGGYLPIKLFSVEQFEDHRVLHPVESVSPSLVGICVDYLTRFMNGTDARSAFEISLMGARMIGMEDLAEALLDLVTGLDDLSIDSACRLACFDVVLRAGIKYYKSFEEISLDSETIENIRIMVERSLCFFDLYGPLVKDGFHFLGGYTDTIDKGDGDFLTKDTLWDFKVTKTAPNKDHTLQVLVYYIMGLHSFDSDFLSIQNLGFYNPRKNIVYQLPVSSIPLDLIQTIENEVICYK</sequence>
<comment type="caution">
    <text evidence="1">The sequence shown here is derived from an EMBL/GenBank/DDBJ whole genome shotgun (WGS) entry which is preliminary data.</text>
</comment>